<keyword evidence="2" id="KW-1185">Reference proteome</keyword>
<dbReference type="AlphaFoldDB" id="A0A5J5KXF8"/>
<sequence>MLTIRFFAAAKAATGKAMEQIDLNQLDGPPTRGSVENLLIEWHPDPPAGEPPLVEVLARCSFLLDGQSCPTPEAEIHDGATLDILPPFAGG</sequence>
<dbReference type="OrthoDB" id="3255135at2"/>
<dbReference type="Gene3D" id="3.10.20.30">
    <property type="match status" value="1"/>
</dbReference>
<comment type="caution">
    <text evidence="1">The sequence shown here is derived from an EMBL/GenBank/DDBJ whole genome shotgun (WGS) entry which is preliminary data.</text>
</comment>
<dbReference type="SUPFAM" id="SSF54285">
    <property type="entry name" value="MoaD/ThiS"/>
    <property type="match status" value="1"/>
</dbReference>
<dbReference type="InterPro" id="IPR012675">
    <property type="entry name" value="Beta-grasp_dom_sf"/>
</dbReference>
<proteinExistence type="predicted"/>
<evidence type="ECO:0000313" key="2">
    <source>
        <dbReference type="Proteomes" id="UP000325957"/>
    </source>
</evidence>
<dbReference type="RefSeq" id="WP_158033794.1">
    <property type="nucleotide sequence ID" value="NZ_ML708617.1"/>
</dbReference>
<dbReference type="Proteomes" id="UP000325957">
    <property type="component" value="Unassembled WGS sequence"/>
</dbReference>
<protein>
    <submittedName>
        <fullName evidence="1">MoaD/ThiS family protein</fullName>
    </submittedName>
</protein>
<reference evidence="1 2" key="1">
    <citation type="submission" date="2019-05" db="EMBL/GenBank/DDBJ databases">
        <title>Kocuria coralli sp. nov., a novel actinobacterium isolated from coral reef seawater.</title>
        <authorList>
            <person name="Li J."/>
        </authorList>
    </citation>
    <scope>NUCLEOTIDE SEQUENCE [LARGE SCALE GENOMIC DNA]</scope>
    <source>
        <strain evidence="1 2">SCSIO 13007</strain>
    </source>
</reference>
<evidence type="ECO:0000313" key="1">
    <source>
        <dbReference type="EMBL" id="KAA9394192.1"/>
    </source>
</evidence>
<dbReference type="InterPro" id="IPR016155">
    <property type="entry name" value="Mopterin_synth/thiamin_S_b"/>
</dbReference>
<name>A0A5J5KXF8_9MICC</name>
<accession>A0A5J5KXF8</accession>
<gene>
    <name evidence="1" type="ORF">FCK90_08045</name>
</gene>
<dbReference type="EMBL" id="SZWF01000008">
    <property type="protein sequence ID" value="KAA9394192.1"/>
    <property type="molecule type" value="Genomic_DNA"/>
</dbReference>
<organism evidence="1 2">
    <name type="scientific">Kocuria coralli</name>
    <dbReference type="NCBI Taxonomy" id="1461025"/>
    <lineage>
        <taxon>Bacteria</taxon>
        <taxon>Bacillati</taxon>
        <taxon>Actinomycetota</taxon>
        <taxon>Actinomycetes</taxon>
        <taxon>Micrococcales</taxon>
        <taxon>Micrococcaceae</taxon>
        <taxon>Kocuria</taxon>
    </lineage>
</organism>